<dbReference type="InterPro" id="IPR011009">
    <property type="entry name" value="Kinase-like_dom_sf"/>
</dbReference>
<keyword evidence="3" id="KW-1185">Reference proteome</keyword>
<feature type="compositionally biased region" description="Low complexity" evidence="1">
    <location>
        <begin position="475"/>
        <end position="494"/>
    </location>
</feature>
<dbReference type="EMBL" id="VOBQ01000016">
    <property type="protein sequence ID" value="TWO69128.1"/>
    <property type="molecule type" value="Genomic_DNA"/>
</dbReference>
<keyword evidence="2" id="KW-0808">Transferase</keyword>
<comment type="caution">
    <text evidence="2">The sequence shown here is derived from an EMBL/GenBank/DDBJ whole genome shotgun (WGS) entry which is preliminary data.</text>
</comment>
<dbReference type="OrthoDB" id="9795390at2"/>
<gene>
    <name evidence="2" type="ORF">FN976_20550</name>
</gene>
<reference evidence="2 3" key="1">
    <citation type="submission" date="2019-07" db="EMBL/GenBank/DDBJ databases">
        <title>Caenimonas sedimenti sp. nov., isolated from activated sludge.</title>
        <authorList>
            <person name="Xu J."/>
        </authorList>
    </citation>
    <scope>NUCLEOTIDE SEQUENCE [LARGE SCALE GENOMIC DNA]</scope>
    <source>
        <strain evidence="2 3">HX-9-20</strain>
    </source>
</reference>
<proteinExistence type="predicted"/>
<evidence type="ECO:0000313" key="2">
    <source>
        <dbReference type="EMBL" id="TWO69128.1"/>
    </source>
</evidence>
<evidence type="ECO:0000313" key="3">
    <source>
        <dbReference type="Proteomes" id="UP000318199"/>
    </source>
</evidence>
<organism evidence="2 3">
    <name type="scientific">Caenimonas sedimenti</name>
    <dbReference type="NCBI Taxonomy" id="2596921"/>
    <lineage>
        <taxon>Bacteria</taxon>
        <taxon>Pseudomonadati</taxon>
        <taxon>Pseudomonadota</taxon>
        <taxon>Betaproteobacteria</taxon>
        <taxon>Burkholderiales</taxon>
        <taxon>Comamonadaceae</taxon>
        <taxon>Caenimonas</taxon>
    </lineage>
</organism>
<keyword evidence="2" id="KW-0723">Serine/threonine-protein kinase</keyword>
<sequence length="542" mass="58229">MPYPTLEQYNQAFSAHSKLLADPELRAGKLATTGIGMPLAISGGFALTYTVTAPRGKFAVRCFHRESKGLERRYAAISKKLASLRSPYFLDFQFQPQGIRVDGAPYPVVKMAWASGTPLFAFLDDNLRNPSALGKLADALIQLAAFMQREGVAHGDLSTENLMVSRDGSSVQLIDYDGMFVDEIKSLGSAELGNLNFQHPQRKALNPFDATLDRFSLISLSLSIRALQADASLWDKTSSDETGIVFRFNDFHDPASSPAFSLVAKNPSLATHAKNFAAVCKSPMALAPDLADFLAGRNIPQIQVVISPPRPGSITVAGRPGYIGAYPVLLATDYAACLRVVGDKVEVIGRIVEVKQDKARNGKPYIFVNFGPWQGSIFKVSIWSDGLALLKSRPDDSWIGKWVSVVGLMEPPFVNKKFRYSHLSITVGASGALSQITEQEARYRLAGAGKAAGAFSAGKPSSQSSNQQTLDKIRGVSGAAPSPSSPAAAQPVSPNAQVLQKIRAASGAPPSAPPSSASGRYTYQPPPQQPGVVERLFKWLFG</sequence>
<name>A0A562ZLD9_9BURK</name>
<feature type="compositionally biased region" description="Low complexity" evidence="1">
    <location>
        <begin position="504"/>
        <end position="519"/>
    </location>
</feature>
<evidence type="ECO:0000256" key="1">
    <source>
        <dbReference type="SAM" id="MobiDB-lite"/>
    </source>
</evidence>
<dbReference type="Proteomes" id="UP000318199">
    <property type="component" value="Unassembled WGS sequence"/>
</dbReference>
<keyword evidence="2" id="KW-0418">Kinase</keyword>
<dbReference type="GO" id="GO:0004674">
    <property type="term" value="F:protein serine/threonine kinase activity"/>
    <property type="evidence" value="ECO:0007669"/>
    <property type="project" value="UniProtKB-KW"/>
</dbReference>
<protein>
    <submittedName>
        <fullName evidence="2">Serine/threonine protein kinase</fullName>
    </submittedName>
</protein>
<dbReference type="AlphaFoldDB" id="A0A562ZLD9"/>
<dbReference type="Gene3D" id="1.10.510.10">
    <property type="entry name" value="Transferase(Phosphotransferase) domain 1"/>
    <property type="match status" value="1"/>
</dbReference>
<dbReference type="RefSeq" id="WP_145894938.1">
    <property type="nucleotide sequence ID" value="NZ_VOBQ01000016.1"/>
</dbReference>
<feature type="region of interest" description="Disordered" evidence="1">
    <location>
        <begin position="475"/>
        <end position="529"/>
    </location>
</feature>
<accession>A0A562ZLD9</accession>
<dbReference type="SUPFAM" id="SSF56112">
    <property type="entry name" value="Protein kinase-like (PK-like)"/>
    <property type="match status" value="1"/>
</dbReference>